<proteinExistence type="predicted"/>
<feature type="signal peptide" evidence="2">
    <location>
        <begin position="1"/>
        <end position="20"/>
    </location>
</feature>
<keyword evidence="4" id="KW-1185">Reference proteome</keyword>
<dbReference type="VEuPathDB" id="FungiDB:AMAG_04780"/>
<feature type="region of interest" description="Disordered" evidence="1">
    <location>
        <begin position="367"/>
        <end position="445"/>
    </location>
</feature>
<feature type="chain" id="PRO_5005547922" evidence="2">
    <location>
        <begin position="21"/>
        <end position="533"/>
    </location>
</feature>
<keyword evidence="2" id="KW-0732">Signal</keyword>
<name>A0A0L0S674_ALLM3</name>
<reference evidence="3 4" key="1">
    <citation type="submission" date="2009-11" db="EMBL/GenBank/DDBJ databases">
        <title>Annotation of Allomyces macrogynus ATCC 38327.</title>
        <authorList>
            <consortium name="The Broad Institute Genome Sequencing Platform"/>
            <person name="Russ C."/>
            <person name="Cuomo C."/>
            <person name="Burger G."/>
            <person name="Gray M.W."/>
            <person name="Holland P.W.H."/>
            <person name="King N."/>
            <person name="Lang F.B.F."/>
            <person name="Roger A.J."/>
            <person name="Ruiz-Trillo I."/>
            <person name="Young S.K."/>
            <person name="Zeng Q."/>
            <person name="Gargeya S."/>
            <person name="Fitzgerald M."/>
            <person name="Haas B."/>
            <person name="Abouelleil A."/>
            <person name="Alvarado L."/>
            <person name="Arachchi H.M."/>
            <person name="Berlin A."/>
            <person name="Chapman S.B."/>
            <person name="Gearin G."/>
            <person name="Goldberg J."/>
            <person name="Griggs A."/>
            <person name="Gujja S."/>
            <person name="Hansen M."/>
            <person name="Heiman D."/>
            <person name="Howarth C."/>
            <person name="Larimer J."/>
            <person name="Lui A."/>
            <person name="MacDonald P.J.P."/>
            <person name="McCowen C."/>
            <person name="Montmayeur A."/>
            <person name="Murphy C."/>
            <person name="Neiman D."/>
            <person name="Pearson M."/>
            <person name="Priest M."/>
            <person name="Roberts A."/>
            <person name="Saif S."/>
            <person name="Shea T."/>
            <person name="Sisk P."/>
            <person name="Stolte C."/>
            <person name="Sykes S."/>
            <person name="Wortman J."/>
            <person name="Nusbaum C."/>
            <person name="Birren B."/>
        </authorList>
    </citation>
    <scope>NUCLEOTIDE SEQUENCE [LARGE SCALE GENOMIC DNA]</scope>
    <source>
        <strain evidence="3 4">ATCC 38327</strain>
    </source>
</reference>
<organism evidence="3 4">
    <name type="scientific">Allomyces macrogynus (strain ATCC 38327)</name>
    <name type="common">Allomyces javanicus var. macrogynus</name>
    <dbReference type="NCBI Taxonomy" id="578462"/>
    <lineage>
        <taxon>Eukaryota</taxon>
        <taxon>Fungi</taxon>
        <taxon>Fungi incertae sedis</taxon>
        <taxon>Blastocladiomycota</taxon>
        <taxon>Blastocladiomycetes</taxon>
        <taxon>Blastocladiales</taxon>
        <taxon>Blastocladiaceae</taxon>
        <taxon>Allomyces</taxon>
    </lineage>
</organism>
<reference evidence="4" key="2">
    <citation type="submission" date="2009-11" db="EMBL/GenBank/DDBJ databases">
        <title>The Genome Sequence of Allomyces macrogynus strain ATCC 38327.</title>
        <authorList>
            <consortium name="The Broad Institute Genome Sequencing Platform"/>
            <person name="Russ C."/>
            <person name="Cuomo C."/>
            <person name="Shea T."/>
            <person name="Young S.K."/>
            <person name="Zeng Q."/>
            <person name="Koehrsen M."/>
            <person name="Haas B."/>
            <person name="Borodovsky M."/>
            <person name="Guigo R."/>
            <person name="Alvarado L."/>
            <person name="Berlin A."/>
            <person name="Borenstein D."/>
            <person name="Chen Z."/>
            <person name="Engels R."/>
            <person name="Freedman E."/>
            <person name="Gellesch M."/>
            <person name="Goldberg J."/>
            <person name="Griggs A."/>
            <person name="Gujja S."/>
            <person name="Heiman D."/>
            <person name="Hepburn T."/>
            <person name="Howarth C."/>
            <person name="Jen D."/>
            <person name="Larson L."/>
            <person name="Lewis B."/>
            <person name="Mehta T."/>
            <person name="Park D."/>
            <person name="Pearson M."/>
            <person name="Roberts A."/>
            <person name="Saif S."/>
            <person name="Shenoy N."/>
            <person name="Sisk P."/>
            <person name="Stolte C."/>
            <person name="Sykes S."/>
            <person name="Walk T."/>
            <person name="White J."/>
            <person name="Yandava C."/>
            <person name="Burger G."/>
            <person name="Gray M.W."/>
            <person name="Holland P.W.H."/>
            <person name="King N."/>
            <person name="Lang F.B.F."/>
            <person name="Roger A.J."/>
            <person name="Ruiz-Trillo I."/>
            <person name="Lander E."/>
            <person name="Nusbaum C."/>
        </authorList>
    </citation>
    <scope>NUCLEOTIDE SEQUENCE [LARGE SCALE GENOMIC DNA]</scope>
    <source>
        <strain evidence="4">ATCC 38327</strain>
    </source>
</reference>
<protein>
    <submittedName>
        <fullName evidence="3">Uncharacterized protein</fullName>
    </submittedName>
</protein>
<evidence type="ECO:0000313" key="4">
    <source>
        <dbReference type="Proteomes" id="UP000054350"/>
    </source>
</evidence>
<evidence type="ECO:0000256" key="2">
    <source>
        <dbReference type="SAM" id="SignalP"/>
    </source>
</evidence>
<feature type="compositionally biased region" description="Acidic residues" evidence="1">
    <location>
        <begin position="426"/>
        <end position="436"/>
    </location>
</feature>
<feature type="compositionally biased region" description="Low complexity" evidence="1">
    <location>
        <begin position="468"/>
        <end position="483"/>
    </location>
</feature>
<accession>A0A0L0S674</accession>
<evidence type="ECO:0000256" key="1">
    <source>
        <dbReference type="SAM" id="MobiDB-lite"/>
    </source>
</evidence>
<dbReference type="AlphaFoldDB" id="A0A0L0S674"/>
<dbReference type="EMBL" id="GG745332">
    <property type="protein sequence ID" value="KNE57945.1"/>
    <property type="molecule type" value="Genomic_DNA"/>
</dbReference>
<dbReference type="Proteomes" id="UP000054350">
    <property type="component" value="Unassembled WGS sequence"/>
</dbReference>
<dbReference type="OrthoDB" id="5599161at2759"/>
<evidence type="ECO:0000313" key="3">
    <source>
        <dbReference type="EMBL" id="KNE57945.1"/>
    </source>
</evidence>
<sequence length="533" mass="56284">MTFLIALIIAGSFVYDSARAGVVAAANVVAPPAKRRARANRYALFATRRLPVWTGLPPPQPALQGNASGGFRITAETAEAALGQLATAAVSALTSGRNPQDPQLAQAQAAQAAAVSAAATQAAHVAVQTLQQVQSVSATISQQTGGAGVRALDSLPFPAPSLTRRVAAWAIDSMVVGSLATMFKGTGLQSTVSAGLWLGRDIWLAPFGLPSPGRWLTRQVVLSPGIAHLVNNQFAPSTDPGVLSVDASTAAFLQQQQTAVVEQMTCAHLHDVDTYSLITHNSLRLMLSALGPLASLTWAGTTFIRYMTAPSGVWDGRTAWDRWMGVQVVDEEVLLRWATSGEISTAGNVSFQVPTLTTDVPQIAPLPTRMVQADRSMPPPVTAERSMPPASHDLTRSFLAGPVATEAAEPRPVRGVPVPPTRRDLSDDDGYDESGSDADRDDMHSFGPAQFYTAAYSRASFVDNSTHSPASSSIPSSPRSRASLYPDPDDEEPVSPPHSALYYGTSTPPLDMSDADYELLSRSRLTGSKIGGH</sequence>
<feature type="region of interest" description="Disordered" evidence="1">
    <location>
        <begin position="464"/>
        <end position="515"/>
    </location>
</feature>
<gene>
    <name evidence="3" type="ORF">AMAG_04780</name>
</gene>